<evidence type="ECO:0000256" key="2">
    <source>
        <dbReference type="ARBA" id="ARBA00002368"/>
    </source>
</evidence>
<evidence type="ECO:0000313" key="8">
    <source>
        <dbReference type="EMBL" id="OUJ06400.1"/>
    </source>
</evidence>
<organism evidence="8 9">
    <name type="scientific">Acetobacter malorum</name>
    <dbReference type="NCBI Taxonomy" id="178901"/>
    <lineage>
        <taxon>Bacteria</taxon>
        <taxon>Pseudomonadati</taxon>
        <taxon>Pseudomonadota</taxon>
        <taxon>Alphaproteobacteria</taxon>
        <taxon>Acetobacterales</taxon>
        <taxon>Acetobacteraceae</taxon>
        <taxon>Acetobacter</taxon>
    </lineage>
</organism>
<dbReference type="PANTHER" id="PTHR43668">
    <property type="entry name" value="ALLANTOINASE"/>
    <property type="match status" value="1"/>
</dbReference>
<name>A0A1Y3G6U7_9PROT</name>
<feature type="domain" description="Amidohydrolase-related" evidence="7">
    <location>
        <begin position="57"/>
        <end position="425"/>
    </location>
</feature>
<dbReference type="InterPro" id="IPR050138">
    <property type="entry name" value="DHOase/Allantoinase_Hydrolase"/>
</dbReference>
<dbReference type="NCBIfam" id="NF006559">
    <property type="entry name" value="PRK09060.1"/>
    <property type="match status" value="1"/>
</dbReference>
<dbReference type="AlphaFoldDB" id="A0A1Y3G6U7"/>
<evidence type="ECO:0000256" key="4">
    <source>
        <dbReference type="ARBA" id="ARBA00022723"/>
    </source>
</evidence>
<keyword evidence="5 8" id="KW-0378">Hydrolase</keyword>
<dbReference type="SUPFAM" id="SSF51338">
    <property type="entry name" value="Composite domain of metallo-dependent hydrolases"/>
    <property type="match status" value="1"/>
</dbReference>
<dbReference type="PANTHER" id="PTHR43668:SF4">
    <property type="entry name" value="ALLANTOINASE"/>
    <property type="match status" value="1"/>
</dbReference>
<comment type="similarity">
    <text evidence="3">Belongs to the metallo-dependent hydrolases superfamily. DHOase family. Class I DHOase subfamily.</text>
</comment>
<comment type="cofactor">
    <cofactor evidence="1">
        <name>Zn(2+)</name>
        <dbReference type="ChEBI" id="CHEBI:29105"/>
    </cofactor>
</comment>
<evidence type="ECO:0000256" key="3">
    <source>
        <dbReference type="ARBA" id="ARBA00010286"/>
    </source>
</evidence>
<dbReference type="GO" id="GO:0004151">
    <property type="term" value="F:dihydroorotase activity"/>
    <property type="evidence" value="ECO:0007669"/>
    <property type="project" value="UniProtKB-EC"/>
</dbReference>
<protein>
    <submittedName>
        <fullName evidence="8">Dihydroorotase</fullName>
        <ecNumber evidence="8">3.5.2.3</ecNumber>
    </submittedName>
</protein>
<dbReference type="InterPro" id="IPR032466">
    <property type="entry name" value="Metal_Hydrolase"/>
</dbReference>
<evidence type="ECO:0000256" key="1">
    <source>
        <dbReference type="ARBA" id="ARBA00001947"/>
    </source>
</evidence>
<dbReference type="GO" id="GO:0004038">
    <property type="term" value="F:allantoinase activity"/>
    <property type="evidence" value="ECO:0007669"/>
    <property type="project" value="TreeGrafter"/>
</dbReference>
<sequence length="450" mass="48960">MPVSTVESDLFDLVLKGGSVVLPDATVTTDVYVRGEMIAAIGGTGKAAAELDCTGLTILPGVIDTQVHFREPGATESEDLESGSRAAVLGGVTGVFEMPNTRPTTSTPEALADKLARARNRMWCDHAFYIGATVDNADRCGELEKLAGTAGIKVFMGSSTGNLLISEDTMLERVLRSGVRRVAVHAEDEDRLKERMNLRVAGDAASHPVWRDDESALRATDRVLHLARKTGRRVHILHVTTPQELALISRHRDIASCELTPQHLTLAGEDVYPRLGTLAQMNPPIRSGAHRDGLWHWLGQGMPDVIGSDHAPHSLESKNRSYPSSPSGMPGVQTLLPLMLDHVANERLTLRRLVDLTSAGPQRLFGLVRKGRIAVGYDADFSIVDLRASWTIEERWLASKCGWSPFVGKRLTGRPVGTVIRGKRVMWEGELLGEPAGMPLRFDATDRPAS</sequence>
<dbReference type="EC" id="3.5.2.3" evidence="8"/>
<dbReference type="Gene3D" id="3.20.20.140">
    <property type="entry name" value="Metal-dependent hydrolases"/>
    <property type="match status" value="1"/>
</dbReference>
<dbReference type="SUPFAM" id="SSF51556">
    <property type="entry name" value="Metallo-dependent hydrolases"/>
    <property type="match status" value="1"/>
</dbReference>
<dbReference type="Proteomes" id="UP000242683">
    <property type="component" value="Unassembled WGS sequence"/>
</dbReference>
<dbReference type="PROSITE" id="PS00483">
    <property type="entry name" value="DIHYDROOROTASE_2"/>
    <property type="match status" value="1"/>
</dbReference>
<evidence type="ECO:0000256" key="5">
    <source>
        <dbReference type="ARBA" id="ARBA00022801"/>
    </source>
</evidence>
<accession>A0A1Y3G6U7</accession>
<comment type="caution">
    <text evidence="8">The sequence shown here is derived from an EMBL/GenBank/DDBJ whole genome shotgun (WGS) entry which is preliminary data.</text>
</comment>
<gene>
    <name evidence="8" type="ORF">HK23_02330</name>
</gene>
<comment type="function">
    <text evidence="2">Catalyzes the reversible cyclization of carbamoyl aspartate to dihydroorotate.</text>
</comment>
<feature type="region of interest" description="Disordered" evidence="6">
    <location>
        <begin position="308"/>
        <end position="327"/>
    </location>
</feature>
<dbReference type="GO" id="GO:0006145">
    <property type="term" value="P:purine nucleobase catabolic process"/>
    <property type="evidence" value="ECO:0007669"/>
    <property type="project" value="TreeGrafter"/>
</dbReference>
<feature type="compositionally biased region" description="Basic and acidic residues" evidence="6">
    <location>
        <begin position="310"/>
        <end position="319"/>
    </location>
</feature>
<dbReference type="CDD" id="cd01318">
    <property type="entry name" value="DHOase_IIb"/>
    <property type="match status" value="1"/>
</dbReference>
<evidence type="ECO:0000313" key="9">
    <source>
        <dbReference type="Proteomes" id="UP000242683"/>
    </source>
</evidence>
<dbReference type="EMBL" id="JOPG01000011">
    <property type="protein sequence ID" value="OUJ06400.1"/>
    <property type="molecule type" value="Genomic_DNA"/>
</dbReference>
<dbReference type="GO" id="GO:0046872">
    <property type="term" value="F:metal ion binding"/>
    <property type="evidence" value="ECO:0007669"/>
    <property type="project" value="UniProtKB-KW"/>
</dbReference>
<keyword evidence="4" id="KW-0479">Metal-binding</keyword>
<dbReference type="InterPro" id="IPR006680">
    <property type="entry name" value="Amidohydro-rel"/>
</dbReference>
<evidence type="ECO:0000256" key="6">
    <source>
        <dbReference type="SAM" id="MobiDB-lite"/>
    </source>
</evidence>
<dbReference type="Pfam" id="PF01979">
    <property type="entry name" value="Amidohydro_1"/>
    <property type="match status" value="1"/>
</dbReference>
<dbReference type="InterPro" id="IPR002195">
    <property type="entry name" value="Dihydroorotase_CS"/>
</dbReference>
<reference evidence="9" key="1">
    <citation type="submission" date="2014-06" db="EMBL/GenBank/DDBJ databases">
        <authorList>
            <person name="Winans N.J."/>
            <person name="Newell P.D."/>
            <person name="Douglas A.E."/>
        </authorList>
    </citation>
    <scope>NUCLEOTIDE SEQUENCE [LARGE SCALE GENOMIC DNA]</scope>
    <source>
        <strain evidence="9">DsW_057</strain>
    </source>
</reference>
<proteinExistence type="inferred from homology"/>
<dbReference type="NCBIfam" id="TIGR00857">
    <property type="entry name" value="pyrC_multi"/>
    <property type="match status" value="1"/>
</dbReference>
<dbReference type="GO" id="GO:0005737">
    <property type="term" value="C:cytoplasm"/>
    <property type="evidence" value="ECO:0007669"/>
    <property type="project" value="TreeGrafter"/>
</dbReference>
<dbReference type="InterPro" id="IPR011059">
    <property type="entry name" value="Metal-dep_hydrolase_composite"/>
</dbReference>
<evidence type="ECO:0000259" key="7">
    <source>
        <dbReference type="Pfam" id="PF01979"/>
    </source>
</evidence>